<dbReference type="EMBL" id="CM000139">
    <property type="protein sequence ID" value="EEE58082.1"/>
    <property type="molecule type" value="Genomic_DNA"/>
</dbReference>
<sequence length="315" mass="34385">MAAQPWWRFLALLLPLLIAVMRQVAGGVQAPSPRLFPVAISHDPNLYGFYYSQYMRIMEVHKMTDPLSCSHDQSEGGRISDHVARERWQQRLERCDGEQGRRPASALSVEFTKSQVVTSIPGFFFCIWYSAKKHWLANNVLGIAFCIQGIEMLSLGSFKTGAILLGMKLLPMGRKSLFYLTIYGSAVGVGSYAVHYFSTLVASILENFGLSEEMHNPETSRNDQRGEVGVHPQEDDVRVAAAGAKAEKEAEAGGNVSGKQSTAGEGRGAVVLLHPVRASELGSTTMSTVARTSIDINLISKAIALLKGSHSLTDQ</sequence>
<gene>
    <name evidence="4" type="ORF">OsJ_08949</name>
</gene>
<dbReference type="PANTHER" id="PTHR31587">
    <property type="entry name" value="TRANSMEMBRANE PROTEIN (DUF2215)"/>
    <property type="match status" value="1"/>
</dbReference>
<feature type="region of interest" description="Disordered" evidence="1">
    <location>
        <begin position="239"/>
        <end position="263"/>
    </location>
</feature>
<dbReference type="AlphaFoldDB" id="B9F4L4"/>
<evidence type="ECO:0000256" key="1">
    <source>
        <dbReference type="SAM" id="MobiDB-lite"/>
    </source>
</evidence>
<keyword evidence="2" id="KW-0472">Membrane</keyword>
<feature type="transmembrane region" description="Helical" evidence="2">
    <location>
        <begin position="177"/>
        <end position="197"/>
    </location>
</feature>
<feature type="transmembrane region" description="Helical" evidence="2">
    <location>
        <begin position="140"/>
        <end position="165"/>
    </location>
</feature>
<dbReference type="PANTHER" id="PTHR31587:SF3">
    <property type="entry name" value="EXPRESSED PROTEIN"/>
    <property type="match status" value="1"/>
</dbReference>
<feature type="chain" id="PRO_5002881314" evidence="3">
    <location>
        <begin position="27"/>
        <end position="315"/>
    </location>
</feature>
<protein>
    <submittedName>
        <fullName evidence="4">Uncharacterized protein</fullName>
    </submittedName>
</protein>
<dbReference type="MEROPS" id="A22.A15"/>
<keyword evidence="2" id="KW-1133">Transmembrane helix</keyword>
<evidence type="ECO:0000256" key="2">
    <source>
        <dbReference type="SAM" id="Phobius"/>
    </source>
</evidence>
<proteinExistence type="predicted"/>
<dbReference type="GO" id="GO:0005637">
    <property type="term" value="C:nuclear inner membrane"/>
    <property type="evidence" value="ECO:0007669"/>
    <property type="project" value="UniProtKB-SubCell"/>
</dbReference>
<dbReference type="InterPro" id="IPR007369">
    <property type="entry name" value="Peptidase_A22B_SPP"/>
</dbReference>
<feature type="signal peptide" evidence="3">
    <location>
        <begin position="1"/>
        <end position="26"/>
    </location>
</feature>
<dbReference type="GO" id="GO:0042500">
    <property type="term" value="F:aspartic endopeptidase activity, intramembrane cleaving"/>
    <property type="evidence" value="ECO:0007669"/>
    <property type="project" value="InterPro"/>
</dbReference>
<evidence type="ECO:0000313" key="4">
    <source>
        <dbReference type="EMBL" id="EEE58082.1"/>
    </source>
</evidence>
<organism evidence="4">
    <name type="scientific">Oryza sativa subsp. japonica</name>
    <name type="common">Rice</name>
    <dbReference type="NCBI Taxonomy" id="39947"/>
    <lineage>
        <taxon>Eukaryota</taxon>
        <taxon>Viridiplantae</taxon>
        <taxon>Streptophyta</taxon>
        <taxon>Embryophyta</taxon>
        <taxon>Tracheophyta</taxon>
        <taxon>Spermatophyta</taxon>
        <taxon>Magnoliopsida</taxon>
        <taxon>Liliopsida</taxon>
        <taxon>Poales</taxon>
        <taxon>Poaceae</taxon>
        <taxon>BOP clade</taxon>
        <taxon>Oryzoideae</taxon>
        <taxon>Oryzeae</taxon>
        <taxon>Oryzinae</taxon>
        <taxon>Oryza</taxon>
        <taxon>Oryza sativa</taxon>
    </lineage>
</organism>
<accession>B9F4L4</accession>
<keyword evidence="3" id="KW-0732">Signal</keyword>
<keyword evidence="2" id="KW-0812">Transmembrane</keyword>
<name>B9F4L4_ORYSJ</name>
<reference evidence="4" key="2">
    <citation type="submission" date="2008-12" db="EMBL/GenBank/DDBJ databases">
        <title>Improved gene annotation of the rice (Oryza sativa) genomes.</title>
        <authorList>
            <person name="Wang J."/>
            <person name="Li R."/>
            <person name="Fan W."/>
            <person name="Huang Q."/>
            <person name="Zhang J."/>
            <person name="Zhou Y."/>
            <person name="Hu Y."/>
            <person name="Zi S."/>
            <person name="Li J."/>
            <person name="Ni P."/>
            <person name="Zheng H."/>
            <person name="Zhang Y."/>
            <person name="Zhao M."/>
            <person name="Hao Q."/>
            <person name="McDermott J."/>
            <person name="Samudrala R."/>
            <person name="Kristiansen K."/>
            <person name="Wong G.K.-S."/>
        </authorList>
    </citation>
    <scope>NUCLEOTIDE SEQUENCE</scope>
</reference>
<dbReference type="Pfam" id="PF04258">
    <property type="entry name" value="Peptidase_A22B"/>
    <property type="match status" value="1"/>
</dbReference>
<reference evidence="4" key="1">
    <citation type="journal article" date="2005" name="PLoS Biol.">
        <title>The genomes of Oryza sativa: a history of duplications.</title>
        <authorList>
            <person name="Yu J."/>
            <person name="Wang J."/>
            <person name="Lin W."/>
            <person name="Li S."/>
            <person name="Li H."/>
            <person name="Zhou J."/>
            <person name="Ni P."/>
            <person name="Dong W."/>
            <person name="Hu S."/>
            <person name="Zeng C."/>
            <person name="Zhang J."/>
            <person name="Zhang Y."/>
            <person name="Li R."/>
            <person name="Xu Z."/>
            <person name="Li S."/>
            <person name="Li X."/>
            <person name="Zheng H."/>
            <person name="Cong L."/>
            <person name="Lin L."/>
            <person name="Yin J."/>
            <person name="Geng J."/>
            <person name="Li G."/>
            <person name="Shi J."/>
            <person name="Liu J."/>
            <person name="Lv H."/>
            <person name="Li J."/>
            <person name="Wang J."/>
            <person name="Deng Y."/>
            <person name="Ran L."/>
            <person name="Shi X."/>
            <person name="Wang X."/>
            <person name="Wu Q."/>
            <person name="Li C."/>
            <person name="Ren X."/>
            <person name="Wang J."/>
            <person name="Wang X."/>
            <person name="Li D."/>
            <person name="Liu D."/>
            <person name="Zhang X."/>
            <person name="Ji Z."/>
            <person name="Zhao W."/>
            <person name="Sun Y."/>
            <person name="Zhang Z."/>
            <person name="Bao J."/>
            <person name="Han Y."/>
            <person name="Dong L."/>
            <person name="Ji J."/>
            <person name="Chen P."/>
            <person name="Wu S."/>
            <person name="Liu J."/>
            <person name="Xiao Y."/>
            <person name="Bu D."/>
            <person name="Tan J."/>
            <person name="Yang L."/>
            <person name="Ye C."/>
            <person name="Zhang J."/>
            <person name="Xu J."/>
            <person name="Zhou Y."/>
            <person name="Yu Y."/>
            <person name="Zhang B."/>
            <person name="Zhuang S."/>
            <person name="Wei H."/>
            <person name="Liu B."/>
            <person name="Lei M."/>
            <person name="Yu H."/>
            <person name="Li Y."/>
            <person name="Xu H."/>
            <person name="Wei S."/>
            <person name="He X."/>
            <person name="Fang L."/>
            <person name="Zhang Z."/>
            <person name="Zhang Y."/>
            <person name="Huang X."/>
            <person name="Su Z."/>
            <person name="Tong W."/>
            <person name="Li J."/>
            <person name="Tong Z."/>
            <person name="Li S."/>
            <person name="Ye J."/>
            <person name="Wang L."/>
            <person name="Fang L."/>
            <person name="Lei T."/>
            <person name="Chen C."/>
            <person name="Chen H."/>
            <person name="Xu Z."/>
            <person name="Li H."/>
            <person name="Huang H."/>
            <person name="Zhang F."/>
            <person name="Xu H."/>
            <person name="Li N."/>
            <person name="Zhao C."/>
            <person name="Li S."/>
            <person name="Dong L."/>
            <person name="Huang Y."/>
            <person name="Li L."/>
            <person name="Xi Y."/>
            <person name="Qi Q."/>
            <person name="Li W."/>
            <person name="Zhang B."/>
            <person name="Hu W."/>
            <person name="Zhang Y."/>
            <person name="Tian X."/>
            <person name="Jiao Y."/>
            <person name="Liang X."/>
            <person name="Jin J."/>
            <person name="Gao L."/>
            <person name="Zheng W."/>
            <person name="Hao B."/>
            <person name="Liu S."/>
            <person name="Wang W."/>
            <person name="Yuan L."/>
            <person name="Cao M."/>
            <person name="McDermott J."/>
            <person name="Samudrala R."/>
            <person name="Wang J."/>
            <person name="Wong G.K."/>
            <person name="Yang H."/>
        </authorList>
    </citation>
    <scope>NUCLEOTIDE SEQUENCE [LARGE SCALE GENOMIC DNA]</scope>
</reference>
<evidence type="ECO:0000256" key="3">
    <source>
        <dbReference type="SAM" id="SignalP"/>
    </source>
</evidence>
<dbReference type="Proteomes" id="UP000007752">
    <property type="component" value="Chromosome 2"/>
</dbReference>